<dbReference type="Gene3D" id="1.10.10.1320">
    <property type="entry name" value="Anti-sigma factor, zinc-finger domain"/>
    <property type="match status" value="1"/>
</dbReference>
<feature type="compositionally biased region" description="Pro residues" evidence="6">
    <location>
        <begin position="355"/>
        <end position="395"/>
    </location>
</feature>
<feature type="domain" description="RNA polymerase sigma-70 region 2" evidence="7">
    <location>
        <begin position="33"/>
        <end position="93"/>
    </location>
</feature>
<dbReference type="InterPro" id="IPR013324">
    <property type="entry name" value="RNA_pol_sigma_r3/r4-like"/>
</dbReference>
<keyword evidence="5" id="KW-0804">Transcription</keyword>
<dbReference type="InterPro" id="IPR039425">
    <property type="entry name" value="RNA_pol_sigma-70-like"/>
</dbReference>
<dbReference type="PANTHER" id="PTHR43133:SF8">
    <property type="entry name" value="RNA POLYMERASE SIGMA FACTOR HI_1459-RELATED"/>
    <property type="match status" value="1"/>
</dbReference>
<dbReference type="PANTHER" id="PTHR43133">
    <property type="entry name" value="RNA POLYMERASE ECF-TYPE SIGMA FACTO"/>
    <property type="match status" value="1"/>
</dbReference>
<dbReference type="InterPro" id="IPR027383">
    <property type="entry name" value="Znf_put"/>
</dbReference>
<organism evidence="9 10">
    <name type="scientific">Luethyella okanaganae</name>
    <dbReference type="NCBI Taxonomy" id="69372"/>
    <lineage>
        <taxon>Bacteria</taxon>
        <taxon>Bacillati</taxon>
        <taxon>Actinomycetota</taxon>
        <taxon>Actinomycetes</taxon>
        <taxon>Micrococcales</taxon>
        <taxon>Microbacteriaceae</taxon>
        <taxon>Luethyella</taxon>
    </lineage>
</organism>
<feature type="compositionally biased region" description="Pro residues" evidence="6">
    <location>
        <begin position="405"/>
        <end position="417"/>
    </location>
</feature>
<feature type="region of interest" description="Disordered" evidence="6">
    <location>
        <begin position="335"/>
        <end position="417"/>
    </location>
</feature>
<evidence type="ECO:0000256" key="5">
    <source>
        <dbReference type="ARBA" id="ARBA00023163"/>
    </source>
</evidence>
<dbReference type="InterPro" id="IPR013783">
    <property type="entry name" value="Ig-like_fold"/>
</dbReference>
<dbReference type="NCBIfam" id="TIGR02937">
    <property type="entry name" value="sigma70-ECF"/>
    <property type="match status" value="1"/>
</dbReference>
<comment type="caution">
    <text evidence="9">The sequence shown here is derived from an EMBL/GenBank/DDBJ whole genome shotgun (WGS) entry which is preliminary data.</text>
</comment>
<evidence type="ECO:0000256" key="6">
    <source>
        <dbReference type="SAM" id="MobiDB-lite"/>
    </source>
</evidence>
<dbReference type="Proteomes" id="UP001596306">
    <property type="component" value="Unassembled WGS sequence"/>
</dbReference>
<gene>
    <name evidence="9" type="ORF">ACFQB0_12760</name>
</gene>
<keyword evidence="4" id="KW-0238">DNA-binding</keyword>
<accession>A0ABW1VJL1</accession>
<dbReference type="Pfam" id="PF13490">
    <property type="entry name" value="zf-HC2"/>
    <property type="match status" value="1"/>
</dbReference>
<evidence type="ECO:0000259" key="8">
    <source>
        <dbReference type="Pfam" id="PF13490"/>
    </source>
</evidence>
<dbReference type="RefSeq" id="WP_386732252.1">
    <property type="nucleotide sequence ID" value="NZ_JBHSTP010000003.1"/>
</dbReference>
<dbReference type="InterPro" id="IPR007627">
    <property type="entry name" value="RNA_pol_sigma70_r2"/>
</dbReference>
<dbReference type="Gene3D" id="1.10.10.10">
    <property type="entry name" value="Winged helix-like DNA-binding domain superfamily/Winged helix DNA-binding domain"/>
    <property type="match status" value="1"/>
</dbReference>
<evidence type="ECO:0000256" key="3">
    <source>
        <dbReference type="ARBA" id="ARBA00023082"/>
    </source>
</evidence>
<dbReference type="InterPro" id="IPR036388">
    <property type="entry name" value="WH-like_DNA-bd_sf"/>
</dbReference>
<dbReference type="InterPro" id="IPR013325">
    <property type="entry name" value="RNA_pol_sigma_r2"/>
</dbReference>
<keyword evidence="2" id="KW-0805">Transcription regulation</keyword>
<comment type="similarity">
    <text evidence="1">Belongs to the sigma-70 factor family. ECF subfamily.</text>
</comment>
<dbReference type="SUPFAM" id="SSF88659">
    <property type="entry name" value="Sigma3 and sigma4 domains of RNA polymerase sigma factors"/>
    <property type="match status" value="1"/>
</dbReference>
<dbReference type="InterPro" id="IPR041916">
    <property type="entry name" value="Anti_sigma_zinc_sf"/>
</dbReference>
<proteinExistence type="inferred from homology"/>
<dbReference type="InterPro" id="IPR014284">
    <property type="entry name" value="RNA_pol_sigma-70_dom"/>
</dbReference>
<dbReference type="EMBL" id="JBHSTP010000003">
    <property type="protein sequence ID" value="MFC6356978.1"/>
    <property type="molecule type" value="Genomic_DNA"/>
</dbReference>
<protein>
    <submittedName>
        <fullName evidence="9">Sigma-70 family RNA polymerase sigma factor</fullName>
    </submittedName>
</protein>
<evidence type="ECO:0000313" key="10">
    <source>
        <dbReference type="Proteomes" id="UP001596306"/>
    </source>
</evidence>
<dbReference type="Gene3D" id="2.60.40.10">
    <property type="entry name" value="Immunoglobulins"/>
    <property type="match status" value="1"/>
</dbReference>
<reference evidence="10" key="1">
    <citation type="journal article" date="2019" name="Int. J. Syst. Evol. Microbiol.">
        <title>The Global Catalogue of Microorganisms (GCM) 10K type strain sequencing project: providing services to taxonomists for standard genome sequencing and annotation.</title>
        <authorList>
            <consortium name="The Broad Institute Genomics Platform"/>
            <consortium name="The Broad Institute Genome Sequencing Center for Infectious Disease"/>
            <person name="Wu L."/>
            <person name="Ma J."/>
        </authorList>
    </citation>
    <scope>NUCLEOTIDE SEQUENCE [LARGE SCALE GENOMIC DNA]</scope>
    <source>
        <strain evidence="10">CCUG 43304</strain>
    </source>
</reference>
<dbReference type="Gene3D" id="1.10.1740.10">
    <property type="match status" value="1"/>
</dbReference>
<dbReference type="SUPFAM" id="SSF88946">
    <property type="entry name" value="Sigma2 domain of RNA polymerase sigma factors"/>
    <property type="match status" value="1"/>
</dbReference>
<feature type="domain" description="Putative zinc-finger" evidence="8">
    <location>
        <begin position="195"/>
        <end position="229"/>
    </location>
</feature>
<evidence type="ECO:0000256" key="2">
    <source>
        <dbReference type="ARBA" id="ARBA00023015"/>
    </source>
</evidence>
<evidence type="ECO:0000313" key="9">
    <source>
        <dbReference type="EMBL" id="MFC6356978.1"/>
    </source>
</evidence>
<dbReference type="Pfam" id="PF04542">
    <property type="entry name" value="Sigma70_r2"/>
    <property type="match status" value="1"/>
</dbReference>
<evidence type="ECO:0000259" key="7">
    <source>
        <dbReference type="Pfam" id="PF04542"/>
    </source>
</evidence>
<evidence type="ECO:0000256" key="4">
    <source>
        <dbReference type="ARBA" id="ARBA00023125"/>
    </source>
</evidence>
<evidence type="ECO:0000256" key="1">
    <source>
        <dbReference type="ARBA" id="ARBA00010641"/>
    </source>
</evidence>
<sequence length="613" mass="63216">MPTIVPSRVADLPDTVLIEQSRNGGSEAFAELWRRHAAAGRTVARSFTSSLDPDDLVAEAFTRIYTLLQSGRGPTGAFRPYLFTTIRNTASSWGKARRETSMDNLESFEDPGTSEDASIEALDKSLTATAFRSLPTRWQEALWYSEVEGMTPQQIAPLLAMSANSVSALCYRAREGLRQAWIQAHLNSTATAPECRWTIERLGAYTRGSLGQRDVRRVDEHLDNCAKCAIVAAEARETGSRLALVLLPLAAGIGAASAYTSWLQSGAHGADHALGAVAAASMPATITSGGTSSGGSGAVATGGYSPGPSTTIAVLAVVGSVVAVVGVALAVTLAPTPFPSPDETGSSIAAGPAAEPHPPVTESPLAAPAPQPAPPPSDPYPVEPAPPAPLDPPARGPGILLRPVDPAPPPPPPPPVPPIGPVAPITSTVPVAPPLIAGVDTGDGLYFPVIAGTATPGAIVDIYLDDPGHAGAALLSVAVDDAGAWSAIAEVPPGEHVVTATQTVDGNVSETSESQGFELLIPSIEFFPEHGIFGPALVVSGISNSTTTVRLTHVDELLGRHTHELSVPLGENGFAVVPLTEIGDMETATDNLFSSEYDDGAGRHGASVSLPFR</sequence>
<keyword evidence="3" id="KW-0731">Sigma factor</keyword>
<keyword evidence="10" id="KW-1185">Reference proteome</keyword>
<name>A0ABW1VJL1_9MICO</name>